<comment type="caution">
    <text evidence="1">The sequence shown here is derived from an EMBL/GenBank/DDBJ whole genome shotgun (WGS) entry which is preliminary data.</text>
</comment>
<accession>A0ABR1DNB5</accession>
<reference evidence="1 2" key="1">
    <citation type="submission" date="2023-08" db="EMBL/GenBank/DDBJ databases">
        <title>A Necator americanus chromosomal reference genome.</title>
        <authorList>
            <person name="Ilik V."/>
            <person name="Petrzelkova K.J."/>
            <person name="Pardy F."/>
            <person name="Fuh T."/>
            <person name="Niatou-Singa F.S."/>
            <person name="Gouil Q."/>
            <person name="Baker L."/>
            <person name="Ritchie M.E."/>
            <person name="Jex A.R."/>
            <person name="Gazzola D."/>
            <person name="Li H."/>
            <person name="Toshio Fujiwara R."/>
            <person name="Zhan B."/>
            <person name="Aroian R.V."/>
            <person name="Pafco B."/>
            <person name="Schwarz E.M."/>
        </authorList>
    </citation>
    <scope>NUCLEOTIDE SEQUENCE [LARGE SCALE GENOMIC DNA]</scope>
    <source>
        <strain evidence="1 2">Aroian</strain>
        <tissue evidence="1">Whole animal</tissue>
    </source>
</reference>
<gene>
    <name evidence="1" type="primary">Necator_chrIV.g16606</name>
    <name evidence="1" type="ORF">RB195_003309</name>
</gene>
<organism evidence="1 2">
    <name type="scientific">Necator americanus</name>
    <name type="common">Human hookworm</name>
    <dbReference type="NCBI Taxonomy" id="51031"/>
    <lineage>
        <taxon>Eukaryota</taxon>
        <taxon>Metazoa</taxon>
        <taxon>Ecdysozoa</taxon>
        <taxon>Nematoda</taxon>
        <taxon>Chromadorea</taxon>
        <taxon>Rhabditida</taxon>
        <taxon>Rhabditina</taxon>
        <taxon>Rhabditomorpha</taxon>
        <taxon>Strongyloidea</taxon>
        <taxon>Ancylostomatidae</taxon>
        <taxon>Bunostominae</taxon>
        <taxon>Necator</taxon>
    </lineage>
</organism>
<keyword evidence="2" id="KW-1185">Reference proteome</keyword>
<evidence type="ECO:0000313" key="2">
    <source>
        <dbReference type="Proteomes" id="UP001303046"/>
    </source>
</evidence>
<dbReference type="EMBL" id="JAVFWL010000004">
    <property type="protein sequence ID" value="KAK6751810.1"/>
    <property type="molecule type" value="Genomic_DNA"/>
</dbReference>
<name>A0ABR1DNB5_NECAM</name>
<proteinExistence type="predicted"/>
<sequence>MKHGEGAFCTKILPKELFPPGRCRKCKYTGRESESGRELKCVTDNVFVDDRNATSQLRKWFNELRGRIMCRAFTHSFMNPPIPVMSSQITCTMN</sequence>
<protein>
    <submittedName>
        <fullName evidence="1">Uncharacterized protein</fullName>
    </submittedName>
</protein>
<evidence type="ECO:0000313" key="1">
    <source>
        <dbReference type="EMBL" id="KAK6751810.1"/>
    </source>
</evidence>
<dbReference type="Proteomes" id="UP001303046">
    <property type="component" value="Unassembled WGS sequence"/>
</dbReference>